<evidence type="ECO:0000313" key="2">
    <source>
        <dbReference type="EMBL" id="MFC4593232.1"/>
    </source>
</evidence>
<sequence length="90" mass="10054">MAIVLFESDSKDRFGFAALAERIADLLTTQAANRRFVFGLEGKWGSGKSSLLALTLKRLRKMDVMKAAAVEFRPWLVGDRDQLLFACSKT</sequence>
<proteinExistence type="predicted"/>
<evidence type="ECO:0000259" key="1">
    <source>
        <dbReference type="Pfam" id="PF07693"/>
    </source>
</evidence>
<evidence type="ECO:0000313" key="3">
    <source>
        <dbReference type="Proteomes" id="UP001595957"/>
    </source>
</evidence>
<reference evidence="3" key="1">
    <citation type="journal article" date="2019" name="Int. J. Syst. Evol. Microbiol.">
        <title>The Global Catalogue of Microorganisms (GCM) 10K type strain sequencing project: providing services to taxonomists for standard genome sequencing and annotation.</title>
        <authorList>
            <consortium name="The Broad Institute Genomics Platform"/>
            <consortium name="The Broad Institute Genome Sequencing Center for Infectious Disease"/>
            <person name="Wu L."/>
            <person name="Ma J."/>
        </authorList>
    </citation>
    <scope>NUCLEOTIDE SEQUENCE [LARGE SCALE GENOMIC DNA]</scope>
    <source>
        <strain evidence="3">NBRC 103632</strain>
    </source>
</reference>
<dbReference type="InterPro" id="IPR027417">
    <property type="entry name" value="P-loop_NTPase"/>
</dbReference>
<dbReference type="RefSeq" id="WP_380802508.1">
    <property type="nucleotide sequence ID" value="NZ_JBHSFZ010000004.1"/>
</dbReference>
<dbReference type="Pfam" id="PF07693">
    <property type="entry name" value="KAP_NTPase"/>
    <property type="match status" value="1"/>
</dbReference>
<comment type="caution">
    <text evidence="2">The sequence shown here is derived from an EMBL/GenBank/DDBJ whole genome shotgun (WGS) entry which is preliminary data.</text>
</comment>
<keyword evidence="3" id="KW-1185">Reference proteome</keyword>
<dbReference type="SUPFAM" id="SSF52540">
    <property type="entry name" value="P-loop containing nucleoside triphosphate hydrolases"/>
    <property type="match status" value="1"/>
</dbReference>
<dbReference type="EMBL" id="JBHSFZ010000004">
    <property type="protein sequence ID" value="MFC4593232.1"/>
    <property type="molecule type" value="Genomic_DNA"/>
</dbReference>
<dbReference type="InterPro" id="IPR011646">
    <property type="entry name" value="KAP_P-loop"/>
</dbReference>
<name>A0ABV9EUX5_9SPHN</name>
<protein>
    <submittedName>
        <fullName evidence="2">P-loop NTPase fold protein</fullName>
    </submittedName>
</protein>
<organism evidence="2 3">
    <name type="scientific">Sphingobium tyrosinilyticum</name>
    <dbReference type="NCBI Taxonomy" id="2715436"/>
    <lineage>
        <taxon>Bacteria</taxon>
        <taxon>Pseudomonadati</taxon>
        <taxon>Pseudomonadota</taxon>
        <taxon>Alphaproteobacteria</taxon>
        <taxon>Sphingomonadales</taxon>
        <taxon>Sphingomonadaceae</taxon>
        <taxon>Sphingobium</taxon>
    </lineage>
</organism>
<gene>
    <name evidence="2" type="ORF">ACFO3E_03340</name>
</gene>
<dbReference type="Proteomes" id="UP001595957">
    <property type="component" value="Unassembled WGS sequence"/>
</dbReference>
<accession>A0ABV9EUX5</accession>
<feature type="domain" description="KAP NTPase" evidence="1">
    <location>
        <begin position="17"/>
        <end position="85"/>
    </location>
</feature>